<accession>A0A0F9JSR4</accession>
<reference evidence="1" key="1">
    <citation type="journal article" date="2015" name="Nature">
        <title>Complex archaea that bridge the gap between prokaryotes and eukaryotes.</title>
        <authorList>
            <person name="Spang A."/>
            <person name="Saw J.H."/>
            <person name="Jorgensen S.L."/>
            <person name="Zaremba-Niedzwiedzka K."/>
            <person name="Martijn J."/>
            <person name="Lind A.E."/>
            <person name="van Eijk R."/>
            <person name="Schleper C."/>
            <person name="Guy L."/>
            <person name="Ettema T.J."/>
        </authorList>
    </citation>
    <scope>NUCLEOTIDE SEQUENCE</scope>
</reference>
<proteinExistence type="predicted"/>
<comment type="caution">
    <text evidence="1">The sequence shown here is derived from an EMBL/GenBank/DDBJ whole genome shotgun (WGS) entry which is preliminary data.</text>
</comment>
<protein>
    <submittedName>
        <fullName evidence="1">Uncharacterized protein</fullName>
    </submittedName>
</protein>
<gene>
    <name evidence="1" type="ORF">LCGC14_1490840</name>
</gene>
<sequence>MSIENGKLFEHCFWVNWDQVHKKDNWKEMEDWCAEVCSGQWMIIKNTPASSDNGWNEGYIMTNIYSRAVHSPPSPYENYSAAKISKNAHRLIIFENQEDAAAFKLKWVE</sequence>
<evidence type="ECO:0000313" key="1">
    <source>
        <dbReference type="EMBL" id="KKM65486.1"/>
    </source>
</evidence>
<name>A0A0F9JSR4_9ZZZZ</name>
<dbReference type="EMBL" id="LAZR01010716">
    <property type="protein sequence ID" value="KKM65486.1"/>
    <property type="molecule type" value="Genomic_DNA"/>
</dbReference>
<dbReference type="AlphaFoldDB" id="A0A0F9JSR4"/>
<organism evidence="1">
    <name type="scientific">marine sediment metagenome</name>
    <dbReference type="NCBI Taxonomy" id="412755"/>
    <lineage>
        <taxon>unclassified sequences</taxon>
        <taxon>metagenomes</taxon>
        <taxon>ecological metagenomes</taxon>
    </lineage>
</organism>